<organism evidence="2">
    <name type="scientific">Lacticaseibacillus paracasei subsp. paracasei</name>
    <dbReference type="NCBI Taxonomy" id="47714"/>
    <lineage>
        <taxon>Bacteria</taxon>
        <taxon>Bacillati</taxon>
        <taxon>Bacillota</taxon>
        <taxon>Bacilli</taxon>
        <taxon>Lactobacillales</taxon>
        <taxon>Lactobacillaceae</taxon>
        <taxon>Lacticaseibacillus</taxon>
    </lineage>
</organism>
<evidence type="ECO:0000259" key="1">
    <source>
        <dbReference type="Pfam" id="PF04230"/>
    </source>
</evidence>
<sequence>MDTPINGNLGDQALAMAGLHVLAQERPSSSLLEIQNYQVRSSLRFLHDNLKPGTPIFWNGGGNIGSLYPYEEHNRWESFKAFKESPIVVFPQSVHFSSDLKGQRMLKSSVRNYSLKKELTVFLREEKSFNFFRKNYPEVESYLAPDTVFLLDEYVSKLLKKSERIGVLFLARNDIERNPQFNAASIAEVIDKAGFQTEVADTYLGEEFVGSLNREALLWKLWNKMATKQVIVTDRLHGMIFAYLTRTPAVVLANNNWKIESTYQTWLKDCNFIHFLSKYNQKMILDSVQRLSNVQPEPVNIQINFDQFFKKLRQV</sequence>
<dbReference type="Pfam" id="PF04230">
    <property type="entry name" value="PS_pyruv_trans"/>
    <property type="match status" value="1"/>
</dbReference>
<dbReference type="EMBL" id="LN879393">
    <property type="protein sequence ID" value="CUH82805.1"/>
    <property type="molecule type" value="Genomic_DNA"/>
</dbReference>
<dbReference type="AlphaFoldDB" id="A0A0P1GL80"/>
<feature type="domain" description="Polysaccharide pyruvyl transferase" evidence="1">
    <location>
        <begin position="8"/>
        <end position="256"/>
    </location>
</feature>
<protein>
    <submittedName>
        <fullName evidence="2">Exopolysaccharide pyruvyl transferase</fullName>
    </submittedName>
</protein>
<name>A0A0P1GL80_LACPA</name>
<evidence type="ECO:0000313" key="2">
    <source>
        <dbReference type="EMBL" id="CUH82805.1"/>
    </source>
</evidence>
<dbReference type="GO" id="GO:0016740">
    <property type="term" value="F:transferase activity"/>
    <property type="evidence" value="ECO:0007669"/>
    <property type="project" value="UniProtKB-KW"/>
</dbReference>
<keyword evidence="2" id="KW-0808">Transferase</keyword>
<proteinExistence type="predicted"/>
<dbReference type="InterPro" id="IPR007345">
    <property type="entry name" value="Polysacch_pyruvyl_Trfase"/>
</dbReference>
<reference evidence="2" key="1">
    <citation type="submission" date="2015-08" db="EMBL/GenBank/DDBJ databases">
        <title>Novel EPS-SJ produced by Lactobacillus paracasei subsp. paracasei BGSJ2-8 improves the adhesion abillty and pathogen exclusion.</title>
        <authorList>
            <person name="Zivkovic M."/>
            <person name="Miljkovic M."/>
            <person name="Tolinacki M."/>
            <person name="Golic N."/>
            <person name="Kojic M."/>
        </authorList>
    </citation>
    <scope>NUCLEOTIDE SEQUENCE</scope>
    <source>
        <strain evidence="2">BGSJ2-8</strain>
    </source>
</reference>
<accession>A0A0P1GL80</accession>